<keyword evidence="3" id="KW-1185">Reference proteome</keyword>
<evidence type="ECO:0000313" key="3">
    <source>
        <dbReference type="Proteomes" id="UP000184387"/>
    </source>
</evidence>
<accession>A0A1M6DE06</accession>
<dbReference type="EMBL" id="FQZF01000004">
    <property type="protein sequence ID" value="SHI71208.1"/>
    <property type="molecule type" value="Genomic_DNA"/>
</dbReference>
<evidence type="ECO:0000313" key="2">
    <source>
        <dbReference type="EMBL" id="SHI71208.1"/>
    </source>
</evidence>
<name>A0A1M6DE06_9PROT</name>
<keyword evidence="1" id="KW-0472">Membrane</keyword>
<evidence type="ECO:0000256" key="1">
    <source>
        <dbReference type="SAM" id="Phobius"/>
    </source>
</evidence>
<reference evidence="2 3" key="1">
    <citation type="submission" date="2016-11" db="EMBL/GenBank/DDBJ databases">
        <authorList>
            <person name="Jaros S."/>
            <person name="Januszkiewicz K."/>
            <person name="Wedrychowicz H."/>
        </authorList>
    </citation>
    <scope>NUCLEOTIDE SEQUENCE [LARGE SCALE GENOMIC DNA]</scope>
    <source>
        <strain evidence="2 3">DSM 14916</strain>
    </source>
</reference>
<dbReference type="STRING" id="198092.SAMN02745194_00904"/>
<proteinExistence type="predicted"/>
<keyword evidence="1" id="KW-1133">Transmembrane helix</keyword>
<gene>
    <name evidence="2" type="ORF">SAMN02745194_00904</name>
</gene>
<dbReference type="RefSeq" id="WP_073131929.1">
    <property type="nucleotide sequence ID" value="NZ_FQZF01000004.1"/>
</dbReference>
<organism evidence="2 3">
    <name type="scientific">Muricoccus roseus</name>
    <dbReference type="NCBI Taxonomy" id="198092"/>
    <lineage>
        <taxon>Bacteria</taxon>
        <taxon>Pseudomonadati</taxon>
        <taxon>Pseudomonadota</taxon>
        <taxon>Alphaproteobacteria</taxon>
        <taxon>Acetobacterales</taxon>
        <taxon>Roseomonadaceae</taxon>
        <taxon>Muricoccus</taxon>
    </lineage>
</organism>
<dbReference type="AlphaFoldDB" id="A0A1M6DE06"/>
<dbReference type="OrthoDB" id="7273910at2"/>
<feature type="transmembrane region" description="Helical" evidence="1">
    <location>
        <begin position="45"/>
        <end position="64"/>
    </location>
</feature>
<sequence length="110" mass="11490">MAENTRLFPLSGWAGYVIGPAAWAVNTQLGQILPYVECGASFRPGLFLSGLGVLLSLAGAWLSYRVSGMRLRGSGMPGFVASIGALLGCLVAFAMMLQTLSMVMVSGCAR</sequence>
<protein>
    <submittedName>
        <fullName evidence="2">Uncharacterized protein</fullName>
    </submittedName>
</protein>
<feature type="transmembrane region" description="Helical" evidence="1">
    <location>
        <begin position="76"/>
        <end position="97"/>
    </location>
</feature>
<keyword evidence="1" id="KW-0812">Transmembrane</keyword>
<dbReference type="Proteomes" id="UP000184387">
    <property type="component" value="Unassembled WGS sequence"/>
</dbReference>
<feature type="transmembrane region" description="Helical" evidence="1">
    <location>
        <begin position="7"/>
        <end position="25"/>
    </location>
</feature>